<evidence type="ECO:0000313" key="1">
    <source>
        <dbReference type="EMBL" id="QDB74798.1"/>
    </source>
</evidence>
<name>A0A4Y5TZD9_9CAUD</name>
<organism evidence="1 2">
    <name type="scientific">Gordonia phage Arri</name>
    <dbReference type="NCBI Taxonomy" id="2588127"/>
    <lineage>
        <taxon>Viruses</taxon>
        <taxon>Duplodnaviria</taxon>
        <taxon>Heunggongvirae</taxon>
        <taxon>Uroviricota</taxon>
        <taxon>Caudoviricetes</taxon>
        <taxon>Stackebrandtviridae</taxon>
        <taxon>Frickvirinae</taxon>
        <taxon>Wizardvirus</taxon>
        <taxon>Wizardvirus Arri</taxon>
    </lineage>
</organism>
<proteinExistence type="predicted"/>
<dbReference type="KEGG" id="vg:65120074"/>
<dbReference type="EMBL" id="MK864266">
    <property type="protein sequence ID" value="QDB74798.1"/>
    <property type="molecule type" value="Genomic_DNA"/>
</dbReference>
<keyword evidence="2" id="KW-1185">Reference proteome</keyword>
<dbReference type="RefSeq" id="YP_010102272.1">
    <property type="nucleotide sequence ID" value="NC_055798.1"/>
</dbReference>
<sequence>MGGCNCGGGSVTIWVVRLPDGRRKRFLDEGDARAWADDRDGTVEPVTT</sequence>
<evidence type="ECO:0000313" key="2">
    <source>
        <dbReference type="Proteomes" id="UP000316301"/>
    </source>
</evidence>
<dbReference type="GeneID" id="65120074"/>
<protein>
    <submittedName>
        <fullName evidence="1">Uncharacterized protein</fullName>
    </submittedName>
</protein>
<gene>
    <name evidence="1" type="primary">21</name>
    <name evidence="1" type="ORF">SEA_ARRI_21</name>
</gene>
<accession>A0A4Y5TZD9</accession>
<reference evidence="1 2" key="1">
    <citation type="submission" date="2019-04" db="EMBL/GenBank/DDBJ databases">
        <authorList>
            <person name="Winkel J.D."/>
            <person name="Delesalle V.A."/>
            <person name="Garlena R.A."/>
            <person name="Russell D.A."/>
            <person name="Pope W.H."/>
            <person name="Jacobs-Sera D."/>
            <person name="Hatfull G.F."/>
        </authorList>
    </citation>
    <scope>NUCLEOTIDE SEQUENCE [LARGE SCALE GENOMIC DNA]</scope>
</reference>
<dbReference type="Proteomes" id="UP000316301">
    <property type="component" value="Segment"/>
</dbReference>